<feature type="non-terminal residue" evidence="8">
    <location>
        <position position="278"/>
    </location>
</feature>
<evidence type="ECO:0000313" key="8">
    <source>
        <dbReference type="EMBL" id="GAH00210.1"/>
    </source>
</evidence>
<comment type="pathway">
    <text evidence="2">Protein modification; protein glycosylation.</text>
</comment>
<keyword evidence="5" id="KW-0256">Endoplasmic reticulum</keyword>
<evidence type="ECO:0000256" key="6">
    <source>
        <dbReference type="ARBA" id="ARBA00022989"/>
    </source>
</evidence>
<evidence type="ECO:0000256" key="1">
    <source>
        <dbReference type="ARBA" id="ARBA00004115"/>
    </source>
</evidence>
<evidence type="ECO:0000256" key="4">
    <source>
        <dbReference type="ARBA" id="ARBA00022729"/>
    </source>
</evidence>
<evidence type="ECO:0000256" key="2">
    <source>
        <dbReference type="ARBA" id="ARBA00004922"/>
    </source>
</evidence>
<proteinExistence type="predicted"/>
<gene>
    <name evidence="8" type="ORF">S01H4_47554</name>
</gene>
<dbReference type="InterPro" id="IPR007676">
    <property type="entry name" value="Ribophorin_I"/>
</dbReference>
<dbReference type="AlphaFoldDB" id="X1CVT5"/>
<evidence type="ECO:0000256" key="5">
    <source>
        <dbReference type="ARBA" id="ARBA00022824"/>
    </source>
</evidence>
<name>X1CVT5_9ZZZZ</name>
<evidence type="ECO:0000256" key="7">
    <source>
        <dbReference type="ARBA" id="ARBA00023136"/>
    </source>
</evidence>
<keyword evidence="4" id="KW-0732">Signal</keyword>
<protein>
    <submittedName>
        <fullName evidence="8">Uncharacterized protein</fullName>
    </submittedName>
</protein>
<keyword evidence="6" id="KW-1133">Transmembrane helix</keyword>
<organism evidence="8">
    <name type="scientific">marine sediment metagenome</name>
    <dbReference type="NCBI Taxonomy" id="412755"/>
    <lineage>
        <taxon>unclassified sequences</taxon>
        <taxon>metagenomes</taxon>
        <taxon>ecological metagenomes</taxon>
    </lineage>
</organism>
<feature type="non-terminal residue" evidence="8">
    <location>
        <position position="1"/>
    </location>
</feature>
<dbReference type="UniPathway" id="UPA00378"/>
<comment type="caution">
    <text evidence="8">The sequence shown here is derived from an EMBL/GenBank/DDBJ whole genome shotgun (WGS) entry which is preliminary data.</text>
</comment>
<sequence length="278" mass="32172">EVGVDNQEITFTGYVFPIFPYYSIGSIKAVYNYPDTSNVLSYTDGGDSDPTDETITYRATNLDPFLVNLIQDPEAIITIRLGEDDFTKTEIEELTREIYISPWGIIKVNEEYLIRNRGAIDIDKLHFEIPGPAREVRVYDDLGEILGVELDPEENYTHLEYKDLDIDLSENRVTIDPNSKYRFNIEYFLPFEKYISLNWLQESVKINVFTAKSDYLGKDHEIKLIIEGSFSLDYISEPPDAIEYIENAIILIYESEYVSPLESKIIQFTFTINIFDLV</sequence>
<reference evidence="8" key="1">
    <citation type="journal article" date="2014" name="Front. Microbiol.">
        <title>High frequency of phylogenetically diverse reductive dehalogenase-homologous genes in deep subseafloor sedimentary metagenomes.</title>
        <authorList>
            <person name="Kawai M."/>
            <person name="Futagami T."/>
            <person name="Toyoda A."/>
            <person name="Takaki Y."/>
            <person name="Nishi S."/>
            <person name="Hori S."/>
            <person name="Arai W."/>
            <person name="Tsubouchi T."/>
            <person name="Morono Y."/>
            <person name="Uchiyama I."/>
            <person name="Ito T."/>
            <person name="Fujiyama A."/>
            <person name="Inagaki F."/>
            <person name="Takami H."/>
        </authorList>
    </citation>
    <scope>NUCLEOTIDE SEQUENCE</scope>
    <source>
        <strain evidence="8">Expedition CK06-06</strain>
    </source>
</reference>
<comment type="subcellular location">
    <subcellularLocation>
        <location evidence="1">Endoplasmic reticulum membrane</location>
        <topology evidence="1">Single-pass type I membrane protein</topology>
    </subcellularLocation>
</comment>
<keyword evidence="7" id="KW-0472">Membrane</keyword>
<dbReference type="EMBL" id="BART01026715">
    <property type="protein sequence ID" value="GAH00210.1"/>
    <property type="molecule type" value="Genomic_DNA"/>
</dbReference>
<evidence type="ECO:0000256" key="3">
    <source>
        <dbReference type="ARBA" id="ARBA00022692"/>
    </source>
</evidence>
<keyword evidence="3" id="KW-0812">Transmembrane</keyword>
<accession>X1CVT5</accession>
<dbReference type="GO" id="GO:0005789">
    <property type="term" value="C:endoplasmic reticulum membrane"/>
    <property type="evidence" value="ECO:0007669"/>
    <property type="project" value="UniProtKB-SubCell"/>
</dbReference>
<dbReference type="Pfam" id="PF04597">
    <property type="entry name" value="Ribophorin_I"/>
    <property type="match status" value="1"/>
</dbReference>